<dbReference type="SUPFAM" id="SSF53807">
    <property type="entry name" value="Helical backbone' metal receptor"/>
    <property type="match status" value="1"/>
</dbReference>
<feature type="coiled-coil region" evidence="5">
    <location>
        <begin position="265"/>
        <end position="296"/>
    </location>
</feature>
<dbReference type="GO" id="GO:0046872">
    <property type="term" value="F:metal ion binding"/>
    <property type="evidence" value="ECO:0007669"/>
    <property type="project" value="InterPro"/>
</dbReference>
<dbReference type="GO" id="GO:0030001">
    <property type="term" value="P:metal ion transport"/>
    <property type="evidence" value="ECO:0007669"/>
    <property type="project" value="InterPro"/>
</dbReference>
<dbReference type="OrthoDB" id="9810636at2"/>
<evidence type="ECO:0000256" key="1">
    <source>
        <dbReference type="ARBA" id="ARBA00011028"/>
    </source>
</evidence>
<sequence length="406" mass="45506">MKKKRIFSSLLSLLAIFFLGACQVKDAEEPEEKMTVITSFFPVYDFTKEIAGDQADVTMMIDGGMDPHSYEPSAQDIAKLTHADLFVYTSEVMEYWVSGVLNSIDNEELIVARTGDALENEDHYEQSPVESSEGETVNSVSDVEVTANLIGVAGHYHTGDVVTLRVQFKGADHWQWFVKAVNREWELVADLTEDRFEYETTGQDFYVQAVALDGNGNELAQSEAALIHIDDHEEQDPHIWLDPVLAQEQVRIIRDALIEADPEGEAEYQENAEEFIASLQELHKEYEAAFAEAENRTFIVQHQAFGYIASRYNLNQIAIGGLSAEVEPSPSRIAEITQLVKEYAVPVIYYQQGANSSIAQTVANETNTEVAVLHDLETVSRELQSEGFGYIEAMHENLESLKLSIH</sequence>
<dbReference type="InterPro" id="IPR006129">
    <property type="entry name" value="AdhesinB"/>
</dbReference>
<keyword evidence="2 4" id="KW-0813">Transport</keyword>
<evidence type="ECO:0000256" key="3">
    <source>
        <dbReference type="ARBA" id="ARBA00022729"/>
    </source>
</evidence>
<dbReference type="Proteomes" id="UP000273326">
    <property type="component" value="Chromosome"/>
</dbReference>
<feature type="chain" id="PRO_5039390356" description="Mn2+/Zn2+ ABC transporter substrate-binding protein" evidence="6">
    <location>
        <begin position="28"/>
        <end position="406"/>
    </location>
</feature>
<dbReference type="Pfam" id="PF01297">
    <property type="entry name" value="ZnuA"/>
    <property type="match status" value="1"/>
</dbReference>
<keyword evidence="3 6" id="KW-0732">Signal</keyword>
<dbReference type="PANTHER" id="PTHR42953">
    <property type="entry name" value="HIGH-AFFINITY ZINC UPTAKE SYSTEM PROTEIN ZNUA-RELATED"/>
    <property type="match status" value="1"/>
</dbReference>
<keyword evidence="5" id="KW-0175">Coiled coil</keyword>
<evidence type="ECO:0000313" key="8">
    <source>
        <dbReference type="Proteomes" id="UP000273326"/>
    </source>
</evidence>
<evidence type="ECO:0000256" key="2">
    <source>
        <dbReference type="ARBA" id="ARBA00022448"/>
    </source>
</evidence>
<proteinExistence type="inferred from homology"/>
<reference evidence="8" key="1">
    <citation type="submission" date="2018-12" db="EMBL/GenBank/DDBJ databases">
        <title>Complete genome sequencing of Jeotgalibaca sp. H21T32.</title>
        <authorList>
            <person name="Bae J.-W."/>
            <person name="Lee S.-Y."/>
        </authorList>
    </citation>
    <scope>NUCLEOTIDE SEQUENCE [LARGE SCALE GENOMIC DNA]</scope>
    <source>
        <strain evidence="8">H21T32</strain>
    </source>
</reference>
<dbReference type="InterPro" id="IPR006127">
    <property type="entry name" value="ZnuA-like"/>
</dbReference>
<organism evidence="7 8">
    <name type="scientific">Jeotgalibaca ciconiae</name>
    <dbReference type="NCBI Taxonomy" id="2496265"/>
    <lineage>
        <taxon>Bacteria</taxon>
        <taxon>Bacillati</taxon>
        <taxon>Bacillota</taxon>
        <taxon>Bacilli</taxon>
        <taxon>Lactobacillales</taxon>
        <taxon>Carnobacteriaceae</taxon>
        <taxon>Jeotgalibaca</taxon>
    </lineage>
</organism>
<protein>
    <recommendedName>
        <fullName evidence="9">Mn2+/Zn2+ ABC transporter substrate-binding protein</fullName>
    </recommendedName>
</protein>
<name>A0A3S9HAS7_9LACT</name>
<evidence type="ECO:0000256" key="4">
    <source>
        <dbReference type="RuleBase" id="RU003512"/>
    </source>
</evidence>
<dbReference type="InterPro" id="IPR050492">
    <property type="entry name" value="Bact_metal-bind_prot9"/>
</dbReference>
<keyword evidence="8" id="KW-1185">Reference proteome</keyword>
<dbReference type="PRINTS" id="PR00690">
    <property type="entry name" value="ADHESNFAMILY"/>
</dbReference>
<dbReference type="PANTHER" id="PTHR42953:SF3">
    <property type="entry name" value="HIGH-AFFINITY ZINC UPTAKE SYSTEM PROTEIN ZNUA"/>
    <property type="match status" value="1"/>
</dbReference>
<dbReference type="RefSeq" id="WP_126109829.1">
    <property type="nucleotide sequence ID" value="NZ_CP034465.1"/>
</dbReference>
<comment type="similarity">
    <text evidence="1 4">Belongs to the bacterial solute-binding protein 9 family.</text>
</comment>
<gene>
    <name evidence="7" type="ORF">EJN90_07160</name>
</gene>
<dbReference type="GO" id="GO:0007155">
    <property type="term" value="P:cell adhesion"/>
    <property type="evidence" value="ECO:0007669"/>
    <property type="project" value="InterPro"/>
</dbReference>
<dbReference type="EMBL" id="CP034465">
    <property type="protein sequence ID" value="AZP04427.1"/>
    <property type="molecule type" value="Genomic_DNA"/>
</dbReference>
<dbReference type="InterPro" id="IPR006128">
    <property type="entry name" value="Lipoprotein_PsaA-like"/>
</dbReference>
<evidence type="ECO:0000313" key="7">
    <source>
        <dbReference type="EMBL" id="AZP04427.1"/>
    </source>
</evidence>
<evidence type="ECO:0008006" key="9">
    <source>
        <dbReference type="Google" id="ProtNLM"/>
    </source>
</evidence>
<evidence type="ECO:0000256" key="6">
    <source>
        <dbReference type="SAM" id="SignalP"/>
    </source>
</evidence>
<dbReference type="PROSITE" id="PS51257">
    <property type="entry name" value="PROKAR_LIPOPROTEIN"/>
    <property type="match status" value="1"/>
</dbReference>
<feature type="signal peptide" evidence="6">
    <location>
        <begin position="1"/>
        <end position="27"/>
    </location>
</feature>
<accession>A0A3S9HAS7</accession>
<dbReference type="AlphaFoldDB" id="A0A3S9HAS7"/>
<dbReference type="Gene3D" id="3.40.50.1980">
    <property type="entry name" value="Nitrogenase molybdenum iron protein domain"/>
    <property type="match status" value="2"/>
</dbReference>
<dbReference type="KEGG" id="jeh:EJN90_07160"/>
<evidence type="ECO:0000256" key="5">
    <source>
        <dbReference type="SAM" id="Coils"/>
    </source>
</evidence>
<dbReference type="PRINTS" id="PR00691">
    <property type="entry name" value="ADHESINB"/>
</dbReference>